<keyword evidence="7" id="KW-1185">Reference proteome</keyword>
<dbReference type="Gene3D" id="3.30.2130.30">
    <property type="match status" value="1"/>
</dbReference>
<dbReference type="InterPro" id="IPR004114">
    <property type="entry name" value="THUMP_dom"/>
</dbReference>
<dbReference type="SUPFAM" id="SSF53335">
    <property type="entry name" value="S-adenosyl-L-methionine-dependent methyltransferases"/>
    <property type="match status" value="1"/>
</dbReference>
<feature type="region of interest" description="Disordered" evidence="4">
    <location>
        <begin position="381"/>
        <end position="508"/>
    </location>
</feature>
<dbReference type="CDD" id="cd11715">
    <property type="entry name" value="THUMP_AdoMetMT"/>
    <property type="match status" value="1"/>
</dbReference>
<gene>
    <name evidence="6" type="ORF">E7746_13690</name>
</gene>
<protein>
    <submittedName>
        <fullName evidence="6">RNA methyltransferase</fullName>
    </submittedName>
</protein>
<dbReference type="PROSITE" id="PS51165">
    <property type="entry name" value="THUMP"/>
    <property type="match status" value="1"/>
</dbReference>
<dbReference type="AlphaFoldDB" id="A0A4P7VRY2"/>
<dbReference type="InterPro" id="IPR029063">
    <property type="entry name" value="SAM-dependent_MTases_sf"/>
</dbReference>
<dbReference type="GO" id="GO:0070043">
    <property type="term" value="F:rRNA (guanine-N7-)-methyltransferase activity"/>
    <property type="evidence" value="ECO:0007669"/>
    <property type="project" value="TreeGrafter"/>
</dbReference>
<dbReference type="GO" id="GO:0003723">
    <property type="term" value="F:RNA binding"/>
    <property type="evidence" value="ECO:0007669"/>
    <property type="project" value="UniProtKB-UniRule"/>
</dbReference>
<evidence type="ECO:0000256" key="2">
    <source>
        <dbReference type="ARBA" id="ARBA00022679"/>
    </source>
</evidence>
<dbReference type="KEGG" id="mgod:E7746_13690"/>
<reference evidence="6 7" key="1">
    <citation type="submission" date="2019-02" db="EMBL/GenBank/DDBJ databases">
        <title>Isolation and identification of novel species under the genus Muribaculum.</title>
        <authorList>
            <person name="Miyake S."/>
            <person name="Ding Y."/>
            <person name="Low A."/>
            <person name="Soh M."/>
            <person name="Seedorf H."/>
        </authorList>
    </citation>
    <scope>NUCLEOTIDE SEQUENCE [LARGE SCALE GENOMIC DNA]</scope>
    <source>
        <strain evidence="6 7">TLL-A4</strain>
    </source>
</reference>
<dbReference type="InterPro" id="IPR054170">
    <property type="entry name" value="RlmL_1st"/>
</dbReference>
<feature type="compositionally biased region" description="Basic and acidic residues" evidence="4">
    <location>
        <begin position="419"/>
        <end position="439"/>
    </location>
</feature>
<dbReference type="OrthoDB" id="9809404at2"/>
<proteinExistence type="predicted"/>
<sequence length="508" mass="57788">MVAKTFQGLEEILADELRGIGALNVQPGRRMVAFEGDLATLYKANLCCRTALRILKPIYKFTASDPDALYEMTKEFDWTSVLSIDKTFSIDSVVNSEQFTHSRYVTYRVKDGIVDFFKDRFGADKRPGVRLQDADVMINVHIDGNRVTLSLDSSGESLHKRGYRVAQTEAPINEVLAAGILLKSGWKGECPLVDPMCGSGTFLIEAALIAANINPGVYRKRFAFEQWKDFDEELFESLYNDDSQERTFDYKIYGSDISPKAIAIAEQNIKQAGVGRYIDLSIKPLSQWTEAPADGVLVTNPPYGERISVNDMDGLYEMIGNKLKNVFKGYHAWIIGYQDEYFRRIGLAPSLKMPLLNGSLECELREYIIFEGDYKSFRREGHSLKDPESNSSPKESKPKRRLTDDEWRNNARRKGFGGKKGDRPEKRGEKHNALKEKYKPKPLGRKKYPSNKPEVEPTQEPSENPLAIRRNEKALKSILGRKPTLPVMRRRGWKRNDENNDSSSNENK</sequence>
<dbReference type="PANTHER" id="PTHR47313">
    <property type="entry name" value="RIBOSOMAL RNA LARGE SUBUNIT METHYLTRANSFERASE K/L"/>
    <property type="match status" value="1"/>
</dbReference>
<dbReference type="Pfam" id="PF01170">
    <property type="entry name" value="UPF0020"/>
    <property type="match status" value="1"/>
</dbReference>
<keyword evidence="3" id="KW-0694">RNA-binding</keyword>
<dbReference type="PROSITE" id="PS01261">
    <property type="entry name" value="UPF0020"/>
    <property type="match status" value="1"/>
</dbReference>
<dbReference type="Pfam" id="PF22020">
    <property type="entry name" value="RlmL_1st"/>
    <property type="match status" value="1"/>
</dbReference>
<evidence type="ECO:0000256" key="4">
    <source>
        <dbReference type="SAM" id="MobiDB-lite"/>
    </source>
</evidence>
<evidence type="ECO:0000313" key="7">
    <source>
        <dbReference type="Proteomes" id="UP000297031"/>
    </source>
</evidence>
<name>A0A4P7VRY2_9BACT</name>
<dbReference type="InterPro" id="IPR002052">
    <property type="entry name" value="DNA_methylase_N6_adenine_CS"/>
</dbReference>
<dbReference type="Proteomes" id="UP000297031">
    <property type="component" value="Chromosome"/>
</dbReference>
<dbReference type="Pfam" id="PF02926">
    <property type="entry name" value="THUMP"/>
    <property type="match status" value="1"/>
</dbReference>
<dbReference type="GO" id="GO:0008990">
    <property type="term" value="F:rRNA (guanine-N2-)-methyltransferase activity"/>
    <property type="evidence" value="ECO:0007669"/>
    <property type="project" value="TreeGrafter"/>
</dbReference>
<evidence type="ECO:0000313" key="6">
    <source>
        <dbReference type="EMBL" id="QCD37126.1"/>
    </source>
</evidence>
<dbReference type="PROSITE" id="PS00092">
    <property type="entry name" value="N6_MTASE"/>
    <property type="match status" value="1"/>
</dbReference>
<keyword evidence="2 6" id="KW-0808">Transferase</keyword>
<accession>A0A4P7VRY2</accession>
<keyword evidence="1 6" id="KW-0489">Methyltransferase</keyword>
<dbReference type="Gene3D" id="3.40.50.150">
    <property type="entry name" value="Vaccinia Virus protein VP39"/>
    <property type="match status" value="1"/>
</dbReference>
<feature type="compositionally biased region" description="Basic residues" evidence="4">
    <location>
        <begin position="440"/>
        <end position="449"/>
    </location>
</feature>
<evidence type="ECO:0000256" key="1">
    <source>
        <dbReference type="ARBA" id="ARBA00022603"/>
    </source>
</evidence>
<organism evidence="6 7">
    <name type="scientific">Muribaculum gordoncarteri</name>
    <dbReference type="NCBI Taxonomy" id="2530390"/>
    <lineage>
        <taxon>Bacteria</taxon>
        <taxon>Pseudomonadati</taxon>
        <taxon>Bacteroidota</taxon>
        <taxon>Bacteroidia</taxon>
        <taxon>Bacteroidales</taxon>
        <taxon>Muribaculaceae</taxon>
        <taxon>Muribaculum</taxon>
    </lineage>
</organism>
<dbReference type="InterPro" id="IPR000241">
    <property type="entry name" value="RlmKL-like_Mtase"/>
</dbReference>
<dbReference type="SMART" id="SM00981">
    <property type="entry name" value="THUMP"/>
    <property type="match status" value="1"/>
</dbReference>
<evidence type="ECO:0000259" key="5">
    <source>
        <dbReference type="PROSITE" id="PS51165"/>
    </source>
</evidence>
<dbReference type="EMBL" id="CP039393">
    <property type="protein sequence ID" value="QCD37126.1"/>
    <property type="molecule type" value="Genomic_DNA"/>
</dbReference>
<dbReference type="InterPro" id="IPR053943">
    <property type="entry name" value="RlmKL-like_Mtase_CS"/>
</dbReference>
<dbReference type="PANTHER" id="PTHR47313:SF1">
    <property type="entry name" value="RIBOSOMAL RNA LARGE SUBUNIT METHYLTRANSFERASE K_L"/>
    <property type="match status" value="1"/>
</dbReference>
<evidence type="ECO:0000256" key="3">
    <source>
        <dbReference type="PROSITE-ProRule" id="PRU00529"/>
    </source>
</evidence>
<feature type="domain" description="THUMP" evidence="5">
    <location>
        <begin position="40"/>
        <end position="153"/>
    </location>
</feature>